<gene>
    <name evidence="2" type="ORF">NCTC12877_02463</name>
</gene>
<dbReference type="AlphaFoldDB" id="A0A378R442"/>
<reference evidence="2 3" key="1">
    <citation type="submission" date="2018-06" db="EMBL/GenBank/DDBJ databases">
        <authorList>
            <consortium name="Pathogen Informatics"/>
            <person name="Doyle S."/>
        </authorList>
    </citation>
    <scope>NUCLEOTIDE SEQUENCE [LARGE SCALE GENOMIC DNA]</scope>
    <source>
        <strain evidence="2 3">NCTC12877</strain>
    </source>
</reference>
<evidence type="ECO:0000313" key="2">
    <source>
        <dbReference type="EMBL" id="STZ09447.1"/>
    </source>
</evidence>
<dbReference type="RefSeq" id="WP_156892316.1">
    <property type="nucleotide sequence ID" value="NZ_UGQB01000004.1"/>
</dbReference>
<dbReference type="Proteomes" id="UP000254065">
    <property type="component" value="Unassembled WGS sequence"/>
</dbReference>
<protein>
    <submittedName>
        <fullName evidence="2">Uncharacterized protein</fullName>
    </submittedName>
</protein>
<feature type="transmembrane region" description="Helical" evidence="1">
    <location>
        <begin position="23"/>
        <end position="43"/>
    </location>
</feature>
<keyword evidence="1" id="KW-0472">Membrane</keyword>
<sequence length="48" mass="5545">MATKKEILAYAKQHGFIYPKEKVILLFILLGGAVGGLLPYYQWDYGYY</sequence>
<dbReference type="EMBL" id="UGQB01000004">
    <property type="protein sequence ID" value="STZ09447.1"/>
    <property type="molecule type" value="Genomic_DNA"/>
</dbReference>
<name>A0A378R442_9GAMM</name>
<keyword evidence="3" id="KW-1185">Reference proteome</keyword>
<keyword evidence="1" id="KW-0812">Transmembrane</keyword>
<organism evidence="2 3">
    <name type="scientific">Moraxella caprae</name>
    <dbReference type="NCBI Taxonomy" id="90240"/>
    <lineage>
        <taxon>Bacteria</taxon>
        <taxon>Pseudomonadati</taxon>
        <taxon>Pseudomonadota</taxon>
        <taxon>Gammaproteobacteria</taxon>
        <taxon>Moraxellales</taxon>
        <taxon>Moraxellaceae</taxon>
        <taxon>Moraxella</taxon>
    </lineage>
</organism>
<accession>A0A378R442</accession>
<proteinExistence type="predicted"/>
<dbReference type="STRING" id="1122244.GCA_000426885_01837"/>
<evidence type="ECO:0000256" key="1">
    <source>
        <dbReference type="SAM" id="Phobius"/>
    </source>
</evidence>
<evidence type="ECO:0000313" key="3">
    <source>
        <dbReference type="Proteomes" id="UP000254065"/>
    </source>
</evidence>
<keyword evidence="1" id="KW-1133">Transmembrane helix</keyword>